<reference evidence="2" key="1">
    <citation type="journal article" date="2019" name="Int. J. Syst. Evol. Microbiol.">
        <title>The Global Catalogue of Microorganisms (GCM) 10K type strain sequencing project: providing services to taxonomists for standard genome sequencing and annotation.</title>
        <authorList>
            <consortium name="The Broad Institute Genomics Platform"/>
            <consortium name="The Broad Institute Genome Sequencing Center for Infectious Disease"/>
            <person name="Wu L."/>
            <person name="Ma J."/>
        </authorList>
    </citation>
    <scope>NUCLEOTIDE SEQUENCE [LARGE SCALE GENOMIC DNA]</scope>
    <source>
        <strain evidence="2">CGMCC 1.3685</strain>
    </source>
</reference>
<dbReference type="GeneID" id="303305445"/>
<comment type="caution">
    <text evidence="1">The sequence shown here is derived from an EMBL/GenBank/DDBJ whole genome shotgun (WGS) entry which is preliminary data.</text>
</comment>
<evidence type="ECO:0000313" key="1">
    <source>
        <dbReference type="EMBL" id="GGJ70040.1"/>
    </source>
</evidence>
<protein>
    <submittedName>
        <fullName evidence="1">Iron-sulfur cluster biosynthesis protein</fullName>
    </submittedName>
</protein>
<organism evidence="1 2">
    <name type="scientific">Glutamicibacter ardleyensis</name>
    <dbReference type="NCBI Taxonomy" id="225894"/>
    <lineage>
        <taxon>Bacteria</taxon>
        <taxon>Bacillati</taxon>
        <taxon>Actinomycetota</taxon>
        <taxon>Actinomycetes</taxon>
        <taxon>Micrococcales</taxon>
        <taxon>Micrococcaceae</taxon>
        <taxon>Glutamicibacter</taxon>
    </lineage>
</organism>
<dbReference type="Proteomes" id="UP000606115">
    <property type="component" value="Unassembled WGS sequence"/>
</dbReference>
<evidence type="ECO:0000313" key="2">
    <source>
        <dbReference type="Proteomes" id="UP000606115"/>
    </source>
</evidence>
<name>A0ABQ2DU86_9MICC</name>
<dbReference type="SUPFAM" id="SSF89360">
    <property type="entry name" value="HesB-like domain"/>
    <property type="match status" value="1"/>
</dbReference>
<accession>A0ABQ2DU86</accession>
<dbReference type="EMBL" id="BMKX01000009">
    <property type="protein sequence ID" value="GGJ70040.1"/>
    <property type="molecule type" value="Genomic_DNA"/>
</dbReference>
<dbReference type="InterPro" id="IPR035903">
    <property type="entry name" value="HesB-like_dom_sf"/>
</dbReference>
<gene>
    <name evidence="1" type="ORF">GCM10007173_31100</name>
</gene>
<proteinExistence type="predicted"/>
<keyword evidence="2" id="KW-1185">Reference proteome</keyword>
<sequence length="98" mass="10261">MLTLTDQADTIVTAIVTNQSEAENAGLRIHQAEGAGAPDEAAFAVQIVAEPEAADLVVRGEGSPVYLDELVTDELDDKVLDAAVNEEGAVSFQILPRA</sequence>
<dbReference type="RefSeq" id="WP_188686937.1">
    <property type="nucleotide sequence ID" value="NZ_BMKX01000009.1"/>
</dbReference>